<evidence type="ECO:0000256" key="5">
    <source>
        <dbReference type="ARBA" id="ARBA00023004"/>
    </source>
</evidence>
<accession>A0A507AEN8</accession>
<dbReference type="InParanoid" id="A0A507AEN8"/>
<dbReference type="GO" id="GO:0046872">
    <property type="term" value="F:metal ion binding"/>
    <property type="evidence" value="ECO:0007669"/>
    <property type="project" value="UniProtKB-KW"/>
</dbReference>
<feature type="region of interest" description="Disordered" evidence="6">
    <location>
        <begin position="296"/>
        <end position="340"/>
    </location>
</feature>
<comment type="similarity">
    <text evidence="1">Belongs to the TfdA dioxygenase family.</text>
</comment>
<dbReference type="OrthoDB" id="5818554at2759"/>
<dbReference type="InterPro" id="IPR042098">
    <property type="entry name" value="TauD-like_sf"/>
</dbReference>
<dbReference type="RefSeq" id="XP_030989506.1">
    <property type="nucleotide sequence ID" value="XM_031133105.1"/>
</dbReference>
<dbReference type="PANTHER" id="PTHR43779">
    <property type="entry name" value="DIOXYGENASE RV0097-RELATED"/>
    <property type="match status" value="1"/>
</dbReference>
<evidence type="ECO:0000256" key="6">
    <source>
        <dbReference type="SAM" id="MobiDB-lite"/>
    </source>
</evidence>
<evidence type="ECO:0000256" key="4">
    <source>
        <dbReference type="ARBA" id="ARBA00023002"/>
    </source>
</evidence>
<keyword evidence="2" id="KW-0479">Metal-binding</keyword>
<feature type="domain" description="TauD/TfdA-like" evidence="7">
    <location>
        <begin position="9"/>
        <end position="291"/>
    </location>
</feature>
<dbReference type="EMBL" id="SKBQ01000085">
    <property type="protein sequence ID" value="TPX07795.1"/>
    <property type="molecule type" value="Genomic_DNA"/>
</dbReference>
<keyword evidence="5" id="KW-0408">Iron</keyword>
<dbReference type="PANTHER" id="PTHR43779:SF3">
    <property type="entry name" value="(3R)-3-[(CARBOXYMETHYL)AMINO]FATTY ACID OXYGENASE_DECARBOXYLASE"/>
    <property type="match status" value="1"/>
</dbReference>
<comment type="caution">
    <text evidence="8">The sequence shown here is derived from an EMBL/GenBank/DDBJ whole genome shotgun (WGS) entry which is preliminary data.</text>
</comment>
<dbReference type="AlphaFoldDB" id="A0A507AEN8"/>
<keyword evidence="4" id="KW-0560">Oxidoreductase</keyword>
<evidence type="ECO:0000313" key="8">
    <source>
        <dbReference type="EMBL" id="TPX07795.1"/>
    </source>
</evidence>
<protein>
    <recommendedName>
        <fullName evidence="7">TauD/TfdA-like domain-containing protein</fullName>
    </recommendedName>
</protein>
<evidence type="ECO:0000313" key="9">
    <source>
        <dbReference type="Proteomes" id="UP000319257"/>
    </source>
</evidence>
<gene>
    <name evidence="8" type="ORF">E0L32_010482</name>
</gene>
<dbReference type="SUPFAM" id="SSF51197">
    <property type="entry name" value="Clavaminate synthase-like"/>
    <property type="match status" value="1"/>
</dbReference>
<proteinExistence type="inferred from homology"/>
<evidence type="ECO:0000256" key="1">
    <source>
        <dbReference type="ARBA" id="ARBA00005896"/>
    </source>
</evidence>
<evidence type="ECO:0000259" key="7">
    <source>
        <dbReference type="Pfam" id="PF02668"/>
    </source>
</evidence>
<dbReference type="InterPro" id="IPR003819">
    <property type="entry name" value="TauD/TfdA-like"/>
</dbReference>
<evidence type="ECO:0000256" key="2">
    <source>
        <dbReference type="ARBA" id="ARBA00022723"/>
    </source>
</evidence>
<dbReference type="Pfam" id="PF02668">
    <property type="entry name" value="TauD"/>
    <property type="match status" value="1"/>
</dbReference>
<dbReference type="STRING" id="1093900.A0A507AEN8"/>
<dbReference type="InterPro" id="IPR051178">
    <property type="entry name" value="TfdA_dioxygenase"/>
</dbReference>
<dbReference type="Gene3D" id="3.60.130.10">
    <property type="entry name" value="Clavaminate synthase-like"/>
    <property type="match status" value="1"/>
</dbReference>
<reference evidence="8 9" key="1">
    <citation type="submission" date="2019-06" db="EMBL/GenBank/DDBJ databases">
        <title>Draft genome sequence of the filamentous fungus Phialemoniopsis curvata isolated from diesel fuel.</title>
        <authorList>
            <person name="Varaljay V.A."/>
            <person name="Lyon W.J."/>
            <person name="Crouch A.L."/>
            <person name="Drake C.E."/>
            <person name="Hollomon J.M."/>
            <person name="Nadeau L.J."/>
            <person name="Nunn H.S."/>
            <person name="Stevenson B.S."/>
            <person name="Bojanowski C.L."/>
            <person name="Crookes-Goodson W.J."/>
        </authorList>
    </citation>
    <scope>NUCLEOTIDE SEQUENCE [LARGE SCALE GENOMIC DNA]</scope>
    <source>
        <strain evidence="8 9">D216</strain>
    </source>
</reference>
<dbReference type="Proteomes" id="UP000319257">
    <property type="component" value="Unassembled WGS sequence"/>
</dbReference>
<name>A0A507AEN8_9PEZI</name>
<dbReference type="GeneID" id="41977929"/>
<keyword evidence="3" id="KW-0223">Dioxygenase</keyword>
<sequence>MAEFKTFRVKELHPTFAAEIEGVNWDNLTEEGLDEIKAAMAKYGVCVFRKTGLTDDAHVKFSYRLGDLDTITRYLAAGRKLRYDHVELFDAGNLDQDNNIVAPDSPRAHQNRGNGLFHVDSSFNPRRASYSLLRAVEIPPPEAGGNTDFADSRAAFDALPADLRRELLEKNYVGAHSMAASRKKGSPDFFRDVDPGAGPMSYHRVCQRHEPSGRMNLYVGAHLHHIEGLGRGESDALIARLNEHVAREGNRASVAWTSPGDMVIWDNRCVLHRAGPGDFEGRYKRDLRRTTVHDDSPTAWGLNREGTAMPGGGAWQAAMDKGRAKQAGGAAASSAPAIKA</sequence>
<feature type="compositionally biased region" description="Low complexity" evidence="6">
    <location>
        <begin position="325"/>
        <end position="340"/>
    </location>
</feature>
<evidence type="ECO:0000256" key="3">
    <source>
        <dbReference type="ARBA" id="ARBA00022964"/>
    </source>
</evidence>
<dbReference type="GO" id="GO:0051213">
    <property type="term" value="F:dioxygenase activity"/>
    <property type="evidence" value="ECO:0007669"/>
    <property type="project" value="UniProtKB-KW"/>
</dbReference>
<keyword evidence="9" id="KW-1185">Reference proteome</keyword>
<organism evidence="8 9">
    <name type="scientific">Thyridium curvatum</name>
    <dbReference type="NCBI Taxonomy" id="1093900"/>
    <lineage>
        <taxon>Eukaryota</taxon>
        <taxon>Fungi</taxon>
        <taxon>Dikarya</taxon>
        <taxon>Ascomycota</taxon>
        <taxon>Pezizomycotina</taxon>
        <taxon>Sordariomycetes</taxon>
        <taxon>Sordariomycetidae</taxon>
        <taxon>Thyridiales</taxon>
        <taxon>Thyridiaceae</taxon>
        <taxon>Thyridium</taxon>
    </lineage>
</organism>